<dbReference type="SUPFAM" id="SSF47413">
    <property type="entry name" value="lambda repressor-like DNA-binding domains"/>
    <property type="match status" value="1"/>
</dbReference>
<evidence type="ECO:0000313" key="1">
    <source>
        <dbReference type="EMBL" id="KAA9239972.1"/>
    </source>
</evidence>
<proteinExistence type="predicted"/>
<dbReference type="Gene3D" id="1.10.260.40">
    <property type="entry name" value="lambda repressor-like DNA-binding domains"/>
    <property type="match status" value="1"/>
</dbReference>
<gene>
    <name evidence="1" type="ORF">F6I34_05605</name>
</gene>
<dbReference type="AlphaFoldDB" id="A0A5N1BNQ8"/>
<keyword evidence="2" id="KW-1185">Reference proteome</keyword>
<reference evidence="2" key="1">
    <citation type="submission" date="2019-09" db="EMBL/GenBank/DDBJ databases">
        <title>Draft genome sequence assemblies of isolates from the urinary tract.</title>
        <authorList>
            <person name="Mores C.R."/>
            <person name="Putonti C."/>
            <person name="Wolfe A.J."/>
        </authorList>
    </citation>
    <scope>NUCLEOTIDE SEQUENCE [LARGE SCALE GENOMIC DNA]</scope>
    <source>
        <strain evidence="2">UMB8614</strain>
    </source>
</reference>
<accession>A0A5N1BNQ8</accession>
<dbReference type="Proteomes" id="UP000326476">
    <property type="component" value="Unassembled WGS sequence"/>
</dbReference>
<dbReference type="InterPro" id="IPR001387">
    <property type="entry name" value="Cro/C1-type_HTH"/>
</dbReference>
<name>A0A5N1BNQ8_9LACT</name>
<dbReference type="EMBL" id="VYVN01000012">
    <property type="protein sequence ID" value="KAA9239972.1"/>
    <property type="molecule type" value="Genomic_DNA"/>
</dbReference>
<dbReference type="GO" id="GO:0003677">
    <property type="term" value="F:DNA binding"/>
    <property type="evidence" value="ECO:0007669"/>
    <property type="project" value="InterPro"/>
</dbReference>
<dbReference type="RefSeq" id="WP_150982718.1">
    <property type="nucleotide sequence ID" value="NZ_VYVN01000012.1"/>
</dbReference>
<dbReference type="CDD" id="cd00093">
    <property type="entry name" value="HTH_XRE"/>
    <property type="match status" value="1"/>
</dbReference>
<protein>
    <submittedName>
        <fullName evidence="1">Helix-turn-helix transcriptional regulator</fullName>
    </submittedName>
</protein>
<sequence>MNKIKSYRQAISYSQNKMAFELGLSINGYRQKESGETEFKKSEMLKFTKVINRFMPNITVQEIFFNQ</sequence>
<comment type="caution">
    <text evidence="1">The sequence shown here is derived from an EMBL/GenBank/DDBJ whole genome shotgun (WGS) entry which is preliminary data.</text>
</comment>
<dbReference type="InterPro" id="IPR010982">
    <property type="entry name" value="Lambda_DNA-bd_dom_sf"/>
</dbReference>
<organism evidence="1 2">
    <name type="scientific">Aerococcus tenax</name>
    <dbReference type="NCBI Taxonomy" id="3078812"/>
    <lineage>
        <taxon>Bacteria</taxon>
        <taxon>Bacillati</taxon>
        <taxon>Bacillota</taxon>
        <taxon>Bacilli</taxon>
        <taxon>Lactobacillales</taxon>
        <taxon>Aerococcaceae</taxon>
        <taxon>Aerococcus</taxon>
    </lineage>
</organism>
<evidence type="ECO:0000313" key="2">
    <source>
        <dbReference type="Proteomes" id="UP000326476"/>
    </source>
</evidence>